<feature type="transmembrane region" description="Helical" evidence="6">
    <location>
        <begin position="794"/>
        <end position="815"/>
    </location>
</feature>
<comment type="caution">
    <text evidence="8">The sequence shown here is derived from an EMBL/GenBank/DDBJ whole genome shotgun (WGS) entry which is preliminary data.</text>
</comment>
<feature type="transmembrane region" description="Helical" evidence="6">
    <location>
        <begin position="443"/>
        <end position="463"/>
    </location>
</feature>
<evidence type="ECO:0000256" key="4">
    <source>
        <dbReference type="ARBA" id="ARBA00022989"/>
    </source>
</evidence>
<feature type="transmembrane region" description="Helical" evidence="6">
    <location>
        <begin position="311"/>
        <end position="333"/>
    </location>
</feature>
<dbReference type="EMBL" id="NXIF01000039">
    <property type="protein sequence ID" value="PKI80221.1"/>
    <property type="molecule type" value="Genomic_DNA"/>
</dbReference>
<dbReference type="Pfam" id="PF03176">
    <property type="entry name" value="MMPL"/>
    <property type="match status" value="2"/>
</dbReference>
<evidence type="ECO:0000259" key="7">
    <source>
        <dbReference type="PROSITE" id="PS50156"/>
    </source>
</evidence>
<dbReference type="RefSeq" id="WP_101185367.1">
    <property type="nucleotide sequence ID" value="NZ_CP031218.1"/>
</dbReference>
<evidence type="ECO:0000256" key="1">
    <source>
        <dbReference type="ARBA" id="ARBA00004651"/>
    </source>
</evidence>
<dbReference type="AlphaFoldDB" id="A0A2N1J0Z9"/>
<protein>
    <recommendedName>
        <fullName evidence="7">SSD domain-containing protein</fullName>
    </recommendedName>
</protein>
<accession>A0A2N1J0Z9</accession>
<keyword evidence="2" id="KW-1003">Cell membrane</keyword>
<dbReference type="PRINTS" id="PR00702">
    <property type="entry name" value="ACRIFLAVINRP"/>
</dbReference>
<dbReference type="GO" id="GO:0005886">
    <property type="term" value="C:plasma membrane"/>
    <property type="evidence" value="ECO:0007669"/>
    <property type="project" value="UniProtKB-SubCell"/>
</dbReference>
<sequence length="828" mass="93864">MIKRFYTNFLFVHPKKVILSVFLIICFLGYFATKLEIDASAETLLLENDKDLAFSREVSKNYETQDILVITFTPNSSILSNESLNTIKQLSEQINKLDFTQSITSVLNVPLLQSPTRPIQELVDEVKTIQNSKTFDKKLVKKEFLNSALYKNSLVSSDFKTTAIVVNLKRDEKFFDLVEKRNALLKLKNSNKASNEDLEKLQNVSLEFKSYRDSQREANAKYIQNIRDILKEYENKGTLFLGGVNMIATDIISFVKNDLVIYGSTLIILLIAILWIIFRQFRWVALSVLICSLSVVATSGMLGLFGWEVTVISSNFISLQLIITISIVLHLIVRYRELSSIYKNSSQTKLVLNTMLSKLSPSFFAIITTIAGFSSLLLSNIQPVMNLGWMMSAGIAISLFIAFLVFPAVLILLNKTVVNKSFENNLHFIDLCIKIVKHKGNKVLIASVVLIAFSLTGASLLLVENSFISYFKKDTEIYQSMEVIDKKLGGTTPLDIIIDFNLTTKEEKKTPKDESSEDMFASFEDEFNSSANEAQYWFTNHRMNIITKVHDYLNSLEHVGKVQSLATMLKVGKALNDNKELDSFNLALLYNNLPKEYKALILDPYINIKKDQARVTLRIIDSDKDLRRDELLKKIKTDLNTIIKDDSVEIRLSNLMVLYNNMLQSLFDSQVKTLGFVILTLFIMFLILFRSLSIATIAILANIVPISIIFGIMGWLEIPLDIMTITIAAISIGIGVDDTIHYIHRFKEEFKKDHNYINAMQRAHKSIGFAMLYTSVAVMVGFSILVLSNLIPTIYFGILTVIVMATILSSALLLLPRLLILFRPYSKV</sequence>
<feature type="domain" description="SSD" evidence="7">
    <location>
        <begin position="676"/>
        <end position="821"/>
    </location>
</feature>
<feature type="transmembrane region" description="Helical" evidence="6">
    <location>
        <begin position="767"/>
        <end position="788"/>
    </location>
</feature>
<gene>
    <name evidence="8" type="ORF">CP960_10345</name>
</gene>
<dbReference type="PANTHER" id="PTHR33406:SF12">
    <property type="entry name" value="BLR2997 PROTEIN"/>
    <property type="match status" value="1"/>
</dbReference>
<keyword evidence="5 6" id="KW-0472">Membrane</keyword>
<feature type="transmembrane region" description="Helical" evidence="6">
    <location>
        <begin position="259"/>
        <end position="278"/>
    </location>
</feature>
<feature type="transmembrane region" description="Helical" evidence="6">
    <location>
        <begin position="722"/>
        <end position="743"/>
    </location>
</feature>
<evidence type="ECO:0000256" key="5">
    <source>
        <dbReference type="ARBA" id="ARBA00023136"/>
    </source>
</evidence>
<dbReference type="Gene3D" id="1.20.1640.10">
    <property type="entry name" value="Multidrug efflux transporter AcrB transmembrane domain"/>
    <property type="match status" value="2"/>
</dbReference>
<dbReference type="KEGG" id="ahs:AHALO_1090"/>
<dbReference type="Proteomes" id="UP000233248">
    <property type="component" value="Unassembled WGS sequence"/>
</dbReference>
<feature type="transmembrane region" description="Helical" evidence="6">
    <location>
        <begin position="387"/>
        <end position="413"/>
    </location>
</feature>
<reference evidence="8 9" key="1">
    <citation type="submission" date="2017-09" db="EMBL/GenBank/DDBJ databases">
        <title>Genomics of the genus Arcobacter.</title>
        <authorList>
            <person name="Perez-Cataluna A."/>
            <person name="Figueras M.J."/>
            <person name="Salas-Masso N."/>
        </authorList>
    </citation>
    <scope>NUCLEOTIDE SEQUENCE [LARGE SCALE GENOMIC DNA]</scope>
    <source>
        <strain evidence="8 9">DSM 18005</strain>
    </source>
</reference>
<feature type="transmembrane region" description="Helical" evidence="6">
    <location>
        <begin position="696"/>
        <end position="716"/>
    </location>
</feature>
<comment type="subcellular location">
    <subcellularLocation>
        <location evidence="1">Cell membrane</location>
        <topology evidence="1">Multi-pass membrane protein</topology>
    </subcellularLocation>
</comment>
<feature type="transmembrane region" description="Helical" evidence="6">
    <location>
        <begin position="283"/>
        <end position="305"/>
    </location>
</feature>
<evidence type="ECO:0000313" key="9">
    <source>
        <dbReference type="Proteomes" id="UP000233248"/>
    </source>
</evidence>
<name>A0A2N1J0Z9_9BACT</name>
<feature type="transmembrane region" description="Helical" evidence="6">
    <location>
        <begin position="363"/>
        <end position="381"/>
    </location>
</feature>
<keyword evidence="3 6" id="KW-0812">Transmembrane</keyword>
<dbReference type="InterPro" id="IPR050545">
    <property type="entry name" value="Mycobact_MmpL"/>
</dbReference>
<dbReference type="GO" id="GO:0022857">
    <property type="term" value="F:transmembrane transporter activity"/>
    <property type="evidence" value="ECO:0007669"/>
    <property type="project" value="InterPro"/>
</dbReference>
<dbReference type="OrthoDB" id="5429313at2"/>
<dbReference type="PROSITE" id="PS50156">
    <property type="entry name" value="SSD"/>
    <property type="match status" value="1"/>
</dbReference>
<feature type="transmembrane region" description="Helical" evidence="6">
    <location>
        <begin position="671"/>
        <end position="689"/>
    </location>
</feature>
<organism evidence="8 9">
    <name type="scientific">Malaciobacter halophilus</name>
    <dbReference type="NCBI Taxonomy" id="197482"/>
    <lineage>
        <taxon>Bacteria</taxon>
        <taxon>Pseudomonadati</taxon>
        <taxon>Campylobacterota</taxon>
        <taxon>Epsilonproteobacteria</taxon>
        <taxon>Campylobacterales</taxon>
        <taxon>Arcobacteraceae</taxon>
        <taxon>Malaciobacter</taxon>
    </lineage>
</organism>
<evidence type="ECO:0000256" key="2">
    <source>
        <dbReference type="ARBA" id="ARBA00022475"/>
    </source>
</evidence>
<evidence type="ECO:0000256" key="6">
    <source>
        <dbReference type="SAM" id="Phobius"/>
    </source>
</evidence>
<keyword evidence="4 6" id="KW-1133">Transmembrane helix</keyword>
<dbReference type="InterPro" id="IPR000731">
    <property type="entry name" value="SSD"/>
</dbReference>
<dbReference type="InterPro" id="IPR004869">
    <property type="entry name" value="MMPL_dom"/>
</dbReference>
<dbReference type="InterPro" id="IPR001036">
    <property type="entry name" value="Acrflvin-R"/>
</dbReference>
<dbReference type="PANTHER" id="PTHR33406">
    <property type="entry name" value="MEMBRANE PROTEIN MJ1562-RELATED"/>
    <property type="match status" value="1"/>
</dbReference>
<proteinExistence type="predicted"/>
<evidence type="ECO:0000256" key="3">
    <source>
        <dbReference type="ARBA" id="ARBA00022692"/>
    </source>
</evidence>
<evidence type="ECO:0000313" key="8">
    <source>
        <dbReference type="EMBL" id="PKI80221.1"/>
    </source>
</evidence>
<dbReference type="SUPFAM" id="SSF82866">
    <property type="entry name" value="Multidrug efflux transporter AcrB transmembrane domain"/>
    <property type="match status" value="2"/>
</dbReference>
<keyword evidence="9" id="KW-1185">Reference proteome</keyword>